<dbReference type="Proteomes" id="UP000318521">
    <property type="component" value="Unassembled WGS sequence"/>
</dbReference>
<dbReference type="GO" id="GO:0003885">
    <property type="term" value="F:D-arabinono-1,4-lactone oxidase activity"/>
    <property type="evidence" value="ECO:0007669"/>
    <property type="project" value="InterPro"/>
</dbReference>
<dbReference type="Gene3D" id="3.30.465.10">
    <property type="match status" value="1"/>
</dbReference>
<evidence type="ECO:0000256" key="2">
    <source>
        <dbReference type="ARBA" id="ARBA00022827"/>
    </source>
</evidence>
<organism evidence="6 7">
    <name type="scientific">Alkalicoccobacillus porphyridii</name>
    <dbReference type="NCBI Taxonomy" id="2597270"/>
    <lineage>
        <taxon>Bacteria</taxon>
        <taxon>Bacillati</taxon>
        <taxon>Bacillota</taxon>
        <taxon>Bacilli</taxon>
        <taxon>Bacillales</taxon>
        <taxon>Bacillaceae</taxon>
        <taxon>Alkalicoccobacillus</taxon>
    </lineage>
</organism>
<name>A0A554A0U4_9BACI</name>
<protein>
    <submittedName>
        <fullName evidence="6">FAD-binding oxidoreductase</fullName>
    </submittedName>
</protein>
<evidence type="ECO:0000313" key="6">
    <source>
        <dbReference type="EMBL" id="TSB47311.1"/>
    </source>
</evidence>
<keyword evidence="1" id="KW-0285">Flavoprotein</keyword>
<dbReference type="InterPro" id="IPR016169">
    <property type="entry name" value="FAD-bd_PCMH_sub2"/>
</dbReference>
<gene>
    <name evidence="6" type="ORF">FN960_06110</name>
</gene>
<dbReference type="SUPFAM" id="SSF55103">
    <property type="entry name" value="FAD-linked oxidases, C-terminal domain"/>
    <property type="match status" value="1"/>
</dbReference>
<dbReference type="InterPro" id="IPR010031">
    <property type="entry name" value="FAD_lactone_oxidase-like"/>
</dbReference>
<dbReference type="Pfam" id="PF01565">
    <property type="entry name" value="FAD_binding_4"/>
    <property type="match status" value="1"/>
</dbReference>
<dbReference type="InterPro" id="IPR016164">
    <property type="entry name" value="FAD-linked_Oxase-like_C"/>
</dbReference>
<dbReference type="InterPro" id="IPR007173">
    <property type="entry name" value="ALO_C"/>
</dbReference>
<accession>A0A554A0U4</accession>
<reference evidence="6 7" key="1">
    <citation type="submission" date="2019-07" db="EMBL/GenBank/DDBJ databases">
        <authorList>
            <person name="Park Y.J."/>
            <person name="Jeong S.E."/>
            <person name="Jung H.S."/>
        </authorList>
    </citation>
    <scope>NUCLEOTIDE SEQUENCE [LARGE SCALE GENOMIC DNA]</scope>
    <source>
        <strain evidence="7">P16(2019)</strain>
    </source>
</reference>
<dbReference type="InterPro" id="IPR006094">
    <property type="entry name" value="Oxid_FAD_bind_N"/>
</dbReference>
<dbReference type="Pfam" id="PF04030">
    <property type="entry name" value="ALO"/>
    <property type="match status" value="1"/>
</dbReference>
<dbReference type="InterPro" id="IPR036318">
    <property type="entry name" value="FAD-bd_PCMH-like_sf"/>
</dbReference>
<dbReference type="InterPro" id="IPR016166">
    <property type="entry name" value="FAD-bd_PCMH"/>
</dbReference>
<dbReference type="PANTHER" id="PTHR43762">
    <property type="entry name" value="L-GULONOLACTONE OXIDASE"/>
    <property type="match status" value="1"/>
</dbReference>
<keyword evidence="2" id="KW-0274">FAD</keyword>
<evidence type="ECO:0000259" key="5">
    <source>
        <dbReference type="PROSITE" id="PS51387"/>
    </source>
</evidence>
<keyword evidence="4" id="KW-1133">Transmembrane helix</keyword>
<keyword evidence="4" id="KW-0812">Transmembrane</keyword>
<dbReference type="GO" id="GO:0071949">
    <property type="term" value="F:FAD binding"/>
    <property type="evidence" value="ECO:0007669"/>
    <property type="project" value="InterPro"/>
</dbReference>
<comment type="caution">
    <text evidence="6">The sequence shown here is derived from an EMBL/GenBank/DDBJ whole genome shotgun (WGS) entry which is preliminary data.</text>
</comment>
<feature type="transmembrane region" description="Helical" evidence="4">
    <location>
        <begin position="26"/>
        <end position="46"/>
    </location>
</feature>
<dbReference type="InterPro" id="IPR016171">
    <property type="entry name" value="Vanillyl_alc_oxidase_C-sub2"/>
</dbReference>
<feature type="domain" description="FAD-binding PCMH-type" evidence="5">
    <location>
        <begin position="63"/>
        <end position="234"/>
    </location>
</feature>
<proteinExistence type="predicted"/>
<sequence length="506" mass="58846">MDNFLIWYHLHKKIILQSEDKHVKKVFILLLSIGLVALLFFAYVSFNQQEDDPLLAHDVSRHQSVHVSEIVEGREEEALIDAVLKAKEDGLNVSIAGARHSQGGHAFYEDSVWLNMKGYNQVLDLDEDNQTITVQSGITWEEIQEYINPYGLSVKVMQSSNIFTIGGSLSSNVHGRDPRFGPIIETVESFRLLREDGTVQNVSRDENEELFSLVIGGFGLYGVILDVTLELTENDVYVSKTESLTFEEYPEFIKQSIKQQEEVGLHFARLSATPGSLFDEMYATTFYKIDSEDALYPGQEDEVWELQEEKNVKRDAFFLNLSRSYDWGKNAVWYLQQRLYANADETDIITRNNAMRPPVKFLDYESDKDTDILQEYFLPVDRFPEFIQDLKAIVEEEELNLLNATVRFTTENDEAYLNYAREDTLAIVLLFNHELSDEGKEKMQAATKRMVDAAIQLEGTYYLTYQTFPDKNQIQQAYPRIDEFFEKKREYDPEERFMNYFYESYR</sequence>
<keyword evidence="3" id="KW-0560">Oxidoreductase</keyword>
<dbReference type="AlphaFoldDB" id="A0A554A0U4"/>
<evidence type="ECO:0000313" key="7">
    <source>
        <dbReference type="Proteomes" id="UP000318521"/>
    </source>
</evidence>
<dbReference type="PROSITE" id="PS51387">
    <property type="entry name" value="FAD_PCMH"/>
    <property type="match status" value="1"/>
</dbReference>
<evidence type="ECO:0000256" key="4">
    <source>
        <dbReference type="SAM" id="Phobius"/>
    </source>
</evidence>
<keyword evidence="4" id="KW-0472">Membrane</keyword>
<dbReference type="EMBL" id="VLXZ01000003">
    <property type="protein sequence ID" value="TSB47311.1"/>
    <property type="molecule type" value="Genomic_DNA"/>
</dbReference>
<dbReference type="GO" id="GO:0016020">
    <property type="term" value="C:membrane"/>
    <property type="evidence" value="ECO:0007669"/>
    <property type="project" value="InterPro"/>
</dbReference>
<dbReference type="SUPFAM" id="SSF56176">
    <property type="entry name" value="FAD-binding/transporter-associated domain-like"/>
    <property type="match status" value="1"/>
</dbReference>
<dbReference type="Gene3D" id="1.10.45.10">
    <property type="entry name" value="Vanillyl-alcohol Oxidase, Chain A, domain 4"/>
    <property type="match status" value="1"/>
</dbReference>
<dbReference type="PANTHER" id="PTHR43762:SF1">
    <property type="entry name" value="D-ARABINONO-1,4-LACTONE OXIDASE"/>
    <property type="match status" value="1"/>
</dbReference>
<evidence type="ECO:0000256" key="3">
    <source>
        <dbReference type="ARBA" id="ARBA00023002"/>
    </source>
</evidence>
<evidence type="ECO:0000256" key="1">
    <source>
        <dbReference type="ARBA" id="ARBA00022630"/>
    </source>
</evidence>
<keyword evidence="7" id="KW-1185">Reference proteome</keyword>
<dbReference type="OrthoDB" id="9768764at2"/>